<dbReference type="EMBL" id="GG745328">
    <property type="protein sequence ID" value="KNE54761.1"/>
    <property type="molecule type" value="Genomic_DNA"/>
</dbReference>
<evidence type="ECO:0000256" key="8">
    <source>
        <dbReference type="RuleBase" id="RU364057"/>
    </source>
</evidence>
<keyword evidence="4 8" id="KW-0645">Protease</keyword>
<keyword evidence="8" id="KW-0472">Membrane</keyword>
<keyword evidence="8" id="KW-0496">Mitochondrion</keyword>
<dbReference type="STRING" id="578462.A0A0L0RXI0"/>
<name>A0A0L0RXI0_ALLM3</name>
<dbReference type="AlphaFoldDB" id="A0A0L0RXI0"/>
<protein>
    <recommendedName>
        <fullName evidence="3 8">Mitochondrial inner membrane protease ATP23</fullName>
        <ecNumber evidence="8">3.4.24.-</ecNumber>
    </recommendedName>
</protein>
<comment type="subcellular location">
    <subcellularLocation>
        <location evidence="1 8">Mitochondrion inner membrane</location>
        <topology evidence="1 8">Peripheral membrane protein</topology>
        <orientation evidence="1 8">Intermembrane side</orientation>
    </subcellularLocation>
</comment>
<feature type="region of interest" description="Disordered" evidence="9">
    <location>
        <begin position="1"/>
        <end position="28"/>
    </location>
</feature>
<reference evidence="10 11" key="1">
    <citation type="submission" date="2009-11" db="EMBL/GenBank/DDBJ databases">
        <title>Annotation of Allomyces macrogynus ATCC 38327.</title>
        <authorList>
            <consortium name="The Broad Institute Genome Sequencing Platform"/>
            <person name="Russ C."/>
            <person name="Cuomo C."/>
            <person name="Burger G."/>
            <person name="Gray M.W."/>
            <person name="Holland P.W.H."/>
            <person name="King N."/>
            <person name="Lang F.B.F."/>
            <person name="Roger A.J."/>
            <person name="Ruiz-Trillo I."/>
            <person name="Young S.K."/>
            <person name="Zeng Q."/>
            <person name="Gargeya S."/>
            <person name="Fitzgerald M."/>
            <person name="Haas B."/>
            <person name="Abouelleil A."/>
            <person name="Alvarado L."/>
            <person name="Arachchi H.M."/>
            <person name="Berlin A."/>
            <person name="Chapman S.B."/>
            <person name="Gearin G."/>
            <person name="Goldberg J."/>
            <person name="Griggs A."/>
            <person name="Gujja S."/>
            <person name="Hansen M."/>
            <person name="Heiman D."/>
            <person name="Howarth C."/>
            <person name="Larimer J."/>
            <person name="Lui A."/>
            <person name="MacDonald P.J.P."/>
            <person name="McCowen C."/>
            <person name="Montmayeur A."/>
            <person name="Murphy C."/>
            <person name="Neiman D."/>
            <person name="Pearson M."/>
            <person name="Priest M."/>
            <person name="Roberts A."/>
            <person name="Saif S."/>
            <person name="Shea T."/>
            <person name="Sisk P."/>
            <person name="Stolte C."/>
            <person name="Sykes S."/>
            <person name="Wortman J."/>
            <person name="Nusbaum C."/>
            <person name="Birren B."/>
        </authorList>
    </citation>
    <scope>NUCLEOTIDE SEQUENCE [LARGE SCALE GENOMIC DNA]</scope>
    <source>
        <strain evidence="10 11">ATCC 38327</strain>
    </source>
</reference>
<dbReference type="GO" id="GO:0005743">
    <property type="term" value="C:mitochondrial inner membrane"/>
    <property type="evidence" value="ECO:0007669"/>
    <property type="project" value="UniProtKB-SubCell"/>
</dbReference>
<evidence type="ECO:0000256" key="9">
    <source>
        <dbReference type="SAM" id="MobiDB-lite"/>
    </source>
</evidence>
<dbReference type="eggNOG" id="KOG3314">
    <property type="taxonomic scope" value="Eukaryota"/>
</dbReference>
<keyword evidence="7 8" id="KW-0482">Metalloprotease</keyword>
<gene>
    <name evidence="10" type="ORF">AMAG_00716</name>
</gene>
<dbReference type="VEuPathDB" id="FungiDB:AMAG_00716"/>
<comment type="similarity">
    <text evidence="2 8">Belongs to the peptidase M76 family.</text>
</comment>
<evidence type="ECO:0000256" key="3">
    <source>
        <dbReference type="ARBA" id="ARBA00014615"/>
    </source>
</evidence>
<evidence type="ECO:0000256" key="7">
    <source>
        <dbReference type="ARBA" id="ARBA00023049"/>
    </source>
</evidence>
<evidence type="ECO:0000256" key="5">
    <source>
        <dbReference type="ARBA" id="ARBA00022723"/>
    </source>
</evidence>
<evidence type="ECO:0000313" key="10">
    <source>
        <dbReference type="EMBL" id="KNE54761.1"/>
    </source>
</evidence>
<evidence type="ECO:0000313" key="11">
    <source>
        <dbReference type="Proteomes" id="UP000054350"/>
    </source>
</evidence>
<keyword evidence="5 8" id="KW-0479">Metal-binding</keyword>
<dbReference type="GO" id="GO:0046872">
    <property type="term" value="F:metal ion binding"/>
    <property type="evidence" value="ECO:0007669"/>
    <property type="project" value="UniProtKB-KW"/>
</dbReference>
<feature type="compositionally biased region" description="Low complexity" evidence="9">
    <location>
        <begin position="11"/>
        <end position="26"/>
    </location>
</feature>
<sequence>MNMAANDPRESSAGAGTATAGDQQSQRDMGAFEAWRTKLTRMTGLGLSDEERVKVEAERAAATAEEQYRTCEKWKNHMIRHSPIVKFLMQHLEAAGCGFSRKHFICQPCDPTRSGGFSPEYGVVLCENQLVSKAHVEDTMAHELIHALDHCRAKLDWDNCLHHACTEIRAASLSGDCRLANEWLRGNFGISKQHQACVKRRAILSLQSNPKCAGPGVAEEAVAEVWASCFADTWPFDEIYK</sequence>
<organism evidence="10 11">
    <name type="scientific">Allomyces macrogynus (strain ATCC 38327)</name>
    <name type="common">Allomyces javanicus var. macrogynus</name>
    <dbReference type="NCBI Taxonomy" id="578462"/>
    <lineage>
        <taxon>Eukaryota</taxon>
        <taxon>Fungi</taxon>
        <taxon>Fungi incertae sedis</taxon>
        <taxon>Blastocladiomycota</taxon>
        <taxon>Blastocladiomycetes</taxon>
        <taxon>Blastocladiales</taxon>
        <taxon>Blastocladiaceae</taxon>
        <taxon>Allomyces</taxon>
    </lineage>
</organism>
<dbReference type="OMA" id="KRHHQTC"/>
<evidence type="ECO:0000256" key="4">
    <source>
        <dbReference type="ARBA" id="ARBA00022670"/>
    </source>
</evidence>
<dbReference type="PANTHER" id="PTHR21711:SF0">
    <property type="entry name" value="MITOCHONDRIAL INNER MEMBRANE PROTEASE ATP23 HOMOLOG"/>
    <property type="match status" value="1"/>
</dbReference>
<dbReference type="Pfam" id="PF09768">
    <property type="entry name" value="Peptidase_M76"/>
    <property type="match status" value="1"/>
</dbReference>
<keyword evidence="8" id="KW-0999">Mitochondrion inner membrane</keyword>
<dbReference type="GO" id="GO:0034982">
    <property type="term" value="P:mitochondrial protein processing"/>
    <property type="evidence" value="ECO:0007669"/>
    <property type="project" value="TreeGrafter"/>
</dbReference>
<dbReference type="OrthoDB" id="285308at2759"/>
<accession>A0A0L0RXI0</accession>
<proteinExistence type="inferred from homology"/>
<dbReference type="EC" id="3.4.24.-" evidence="8"/>
<evidence type="ECO:0000256" key="1">
    <source>
        <dbReference type="ARBA" id="ARBA00004137"/>
    </source>
</evidence>
<comment type="function">
    <text evidence="8">Has a dual role in the assembly of mitochondrial ATPase.</text>
</comment>
<dbReference type="InterPro" id="IPR019165">
    <property type="entry name" value="Peptidase_M76_ATP23"/>
</dbReference>
<dbReference type="GO" id="GO:0004222">
    <property type="term" value="F:metalloendopeptidase activity"/>
    <property type="evidence" value="ECO:0007669"/>
    <property type="project" value="InterPro"/>
</dbReference>
<reference evidence="11" key="2">
    <citation type="submission" date="2009-11" db="EMBL/GenBank/DDBJ databases">
        <title>The Genome Sequence of Allomyces macrogynus strain ATCC 38327.</title>
        <authorList>
            <consortium name="The Broad Institute Genome Sequencing Platform"/>
            <person name="Russ C."/>
            <person name="Cuomo C."/>
            <person name="Shea T."/>
            <person name="Young S.K."/>
            <person name="Zeng Q."/>
            <person name="Koehrsen M."/>
            <person name="Haas B."/>
            <person name="Borodovsky M."/>
            <person name="Guigo R."/>
            <person name="Alvarado L."/>
            <person name="Berlin A."/>
            <person name="Borenstein D."/>
            <person name="Chen Z."/>
            <person name="Engels R."/>
            <person name="Freedman E."/>
            <person name="Gellesch M."/>
            <person name="Goldberg J."/>
            <person name="Griggs A."/>
            <person name="Gujja S."/>
            <person name="Heiman D."/>
            <person name="Hepburn T."/>
            <person name="Howarth C."/>
            <person name="Jen D."/>
            <person name="Larson L."/>
            <person name="Lewis B."/>
            <person name="Mehta T."/>
            <person name="Park D."/>
            <person name="Pearson M."/>
            <person name="Roberts A."/>
            <person name="Saif S."/>
            <person name="Shenoy N."/>
            <person name="Sisk P."/>
            <person name="Stolte C."/>
            <person name="Sykes S."/>
            <person name="Walk T."/>
            <person name="White J."/>
            <person name="Yandava C."/>
            <person name="Burger G."/>
            <person name="Gray M.W."/>
            <person name="Holland P.W.H."/>
            <person name="King N."/>
            <person name="Lang F.B.F."/>
            <person name="Roger A.J."/>
            <person name="Ruiz-Trillo I."/>
            <person name="Lander E."/>
            <person name="Nusbaum C."/>
        </authorList>
    </citation>
    <scope>NUCLEOTIDE SEQUENCE [LARGE SCALE GENOMIC DNA]</scope>
    <source>
        <strain evidence="11">ATCC 38327</strain>
    </source>
</reference>
<dbReference type="PANTHER" id="PTHR21711">
    <property type="entry name" value="MITOCHONDRIAL INNER MEMBRANE PROTEASE"/>
    <property type="match status" value="1"/>
</dbReference>
<keyword evidence="11" id="KW-1185">Reference proteome</keyword>
<dbReference type="GO" id="GO:0033615">
    <property type="term" value="P:mitochondrial proton-transporting ATP synthase complex assembly"/>
    <property type="evidence" value="ECO:0007669"/>
    <property type="project" value="TreeGrafter"/>
</dbReference>
<keyword evidence="6 8" id="KW-0378">Hydrolase</keyword>
<evidence type="ECO:0000256" key="2">
    <source>
        <dbReference type="ARBA" id="ARBA00009915"/>
    </source>
</evidence>
<dbReference type="Proteomes" id="UP000054350">
    <property type="component" value="Unassembled WGS sequence"/>
</dbReference>
<evidence type="ECO:0000256" key="6">
    <source>
        <dbReference type="ARBA" id="ARBA00022801"/>
    </source>
</evidence>